<dbReference type="Gramene" id="TVU25514">
    <property type="protein sequence ID" value="TVU25514"/>
    <property type="gene ID" value="EJB05_28013"/>
</dbReference>
<dbReference type="GO" id="GO:0042797">
    <property type="term" value="P:tRNA transcription by RNA polymerase III"/>
    <property type="evidence" value="ECO:0007669"/>
    <property type="project" value="TreeGrafter"/>
</dbReference>
<dbReference type="InterPro" id="IPR006886">
    <property type="entry name" value="RNA_pol_III_Rpc5"/>
</dbReference>
<protein>
    <recommendedName>
        <fullName evidence="4">DNA-directed RNA polymerase III subunit RPC5</fullName>
    </recommendedName>
</protein>
<dbReference type="PANTHER" id="PTHR12069:SF0">
    <property type="entry name" value="DNA-DIRECTED RNA POLYMERASE III SUBUNIT RPC5"/>
    <property type="match status" value="1"/>
</dbReference>
<organism evidence="2 3">
    <name type="scientific">Eragrostis curvula</name>
    <name type="common">weeping love grass</name>
    <dbReference type="NCBI Taxonomy" id="38414"/>
    <lineage>
        <taxon>Eukaryota</taxon>
        <taxon>Viridiplantae</taxon>
        <taxon>Streptophyta</taxon>
        <taxon>Embryophyta</taxon>
        <taxon>Tracheophyta</taxon>
        <taxon>Spermatophyta</taxon>
        <taxon>Magnoliopsida</taxon>
        <taxon>Liliopsida</taxon>
        <taxon>Poales</taxon>
        <taxon>Poaceae</taxon>
        <taxon>PACMAD clade</taxon>
        <taxon>Chloridoideae</taxon>
        <taxon>Eragrostideae</taxon>
        <taxon>Eragrostidinae</taxon>
        <taxon>Eragrostis</taxon>
    </lineage>
</organism>
<gene>
    <name evidence="2" type="ORF">EJB05_28013</name>
</gene>
<evidence type="ECO:0008006" key="4">
    <source>
        <dbReference type="Google" id="ProtNLM"/>
    </source>
</evidence>
<dbReference type="Proteomes" id="UP000324897">
    <property type="component" value="Chromosome 2"/>
</dbReference>
<sequence length="243" mass="27673">MPRLQHLAGCGRLLLRPCGAKMGVAGVVGDSPMDALAKMIHDRWGRLISHARVPSPPLLSRTLEPEPERKAEAPVRPLPPEDRDDAIDVHAAGKGGLQEWEEEEDDDFLVRQIDVYFSPKASDDDGKLYLLQYPLKPCWRPYELDEICEEVHFKPLSSKVEIDLNVDTQSENYDQDVSAPLRLTKQLRLGSIIALIIPSYVSALREFSKLLLQICNRVVNDFVNCLIDARKELLQRWFQFNFI</sequence>
<reference evidence="2 3" key="1">
    <citation type="journal article" date="2019" name="Sci. Rep.">
        <title>A high-quality genome of Eragrostis curvula grass provides insights into Poaceae evolution and supports new strategies to enhance forage quality.</title>
        <authorList>
            <person name="Carballo J."/>
            <person name="Santos B.A.C.M."/>
            <person name="Zappacosta D."/>
            <person name="Garbus I."/>
            <person name="Selva J.P."/>
            <person name="Gallo C.A."/>
            <person name="Diaz A."/>
            <person name="Albertini E."/>
            <person name="Caccamo M."/>
            <person name="Echenique V."/>
        </authorList>
    </citation>
    <scope>NUCLEOTIDE SEQUENCE [LARGE SCALE GENOMIC DNA]</scope>
    <source>
        <strain evidence="3">cv. Victoria</strain>
        <tissue evidence="2">Leaf</tissue>
    </source>
</reference>
<proteinExistence type="predicted"/>
<keyword evidence="3" id="KW-1185">Reference proteome</keyword>
<evidence type="ECO:0000313" key="2">
    <source>
        <dbReference type="EMBL" id="TVU25514.1"/>
    </source>
</evidence>
<dbReference type="PANTHER" id="PTHR12069">
    <property type="entry name" value="DNA-DIRECTED RNA POLYMERASES III 80 KDA POLYPEPTIDE RNA POLYMERASE III SUBUNIT 5"/>
    <property type="match status" value="1"/>
</dbReference>
<dbReference type="GO" id="GO:0005666">
    <property type="term" value="C:RNA polymerase III complex"/>
    <property type="evidence" value="ECO:0007669"/>
    <property type="project" value="TreeGrafter"/>
</dbReference>
<accession>A0A5J9UQ42</accession>
<name>A0A5J9UQ42_9POAL</name>
<dbReference type="OrthoDB" id="340681at2759"/>
<dbReference type="EMBL" id="RWGY01000013">
    <property type="protein sequence ID" value="TVU25514.1"/>
    <property type="molecule type" value="Genomic_DNA"/>
</dbReference>
<feature type="compositionally biased region" description="Basic and acidic residues" evidence="1">
    <location>
        <begin position="63"/>
        <end position="73"/>
    </location>
</feature>
<dbReference type="AlphaFoldDB" id="A0A5J9UQ42"/>
<evidence type="ECO:0000256" key="1">
    <source>
        <dbReference type="SAM" id="MobiDB-lite"/>
    </source>
</evidence>
<dbReference type="Pfam" id="PF04801">
    <property type="entry name" value="RPC5"/>
    <property type="match status" value="1"/>
</dbReference>
<feature type="region of interest" description="Disordered" evidence="1">
    <location>
        <begin position="56"/>
        <end position="84"/>
    </location>
</feature>
<comment type="caution">
    <text evidence="2">The sequence shown here is derived from an EMBL/GenBank/DDBJ whole genome shotgun (WGS) entry which is preliminary data.</text>
</comment>
<evidence type="ECO:0000313" key="3">
    <source>
        <dbReference type="Proteomes" id="UP000324897"/>
    </source>
</evidence>